<comment type="caution">
    <text evidence="2">The sequence shown here is derived from an EMBL/GenBank/DDBJ whole genome shotgun (WGS) entry which is preliminary data.</text>
</comment>
<keyword evidence="3" id="KW-1185">Reference proteome</keyword>
<dbReference type="Proteomes" id="UP000521943">
    <property type="component" value="Unassembled WGS sequence"/>
</dbReference>
<dbReference type="AlphaFoldDB" id="A0A8H6MDI7"/>
<feature type="compositionally biased region" description="Acidic residues" evidence="1">
    <location>
        <begin position="144"/>
        <end position="160"/>
    </location>
</feature>
<evidence type="ECO:0000313" key="2">
    <source>
        <dbReference type="EMBL" id="KAF6760067.1"/>
    </source>
</evidence>
<feature type="compositionally biased region" description="Low complexity" evidence="1">
    <location>
        <begin position="131"/>
        <end position="142"/>
    </location>
</feature>
<evidence type="ECO:0000256" key="1">
    <source>
        <dbReference type="SAM" id="MobiDB-lite"/>
    </source>
</evidence>
<accession>A0A8H6MDI7</accession>
<dbReference type="OrthoDB" id="204784at2759"/>
<gene>
    <name evidence="2" type="ORF">DFP72DRAFT_883072</name>
</gene>
<sequence length="305" mass="34122">MIDLDISAYRIDLSSLPPPCTPVLANIIKRHYDAEKSPGPSMERRALTLRTLHKHWPTTPPPKDSQDDAALEDYYDDLFDYLLEDDAPGVLIRADYSNDAAWDAFHAKLKDAERDILKTLVPSPPEDEAGPSTSTAPPSQSTDVDMEGGNESDDSSDDESPPTSIITVIDPALPEERQLFDKISNIAALRLINDVDLRPAPPRPKDVKKIQPPHPLIDKNDWQEIYTGKTIWIYDDKSLKDESVRLISSSGDVYGTATGDSWRAKVAHICDLQFNMTYLGMQVNFGGLDRWDFSERQRNLSESVA</sequence>
<reference evidence="2 3" key="1">
    <citation type="submission" date="2020-07" db="EMBL/GenBank/DDBJ databases">
        <title>Comparative genomics of pyrophilous fungi reveals a link between fire events and developmental genes.</title>
        <authorList>
            <consortium name="DOE Joint Genome Institute"/>
            <person name="Steindorff A.S."/>
            <person name="Carver A."/>
            <person name="Calhoun S."/>
            <person name="Stillman K."/>
            <person name="Liu H."/>
            <person name="Lipzen A."/>
            <person name="Pangilinan J."/>
            <person name="Labutti K."/>
            <person name="Bruns T.D."/>
            <person name="Grigoriev I.V."/>
        </authorList>
    </citation>
    <scope>NUCLEOTIDE SEQUENCE [LARGE SCALE GENOMIC DNA]</scope>
    <source>
        <strain evidence="2 3">CBS 144469</strain>
    </source>
</reference>
<organism evidence="2 3">
    <name type="scientific">Ephemerocybe angulata</name>
    <dbReference type="NCBI Taxonomy" id="980116"/>
    <lineage>
        <taxon>Eukaryota</taxon>
        <taxon>Fungi</taxon>
        <taxon>Dikarya</taxon>
        <taxon>Basidiomycota</taxon>
        <taxon>Agaricomycotina</taxon>
        <taxon>Agaricomycetes</taxon>
        <taxon>Agaricomycetidae</taxon>
        <taxon>Agaricales</taxon>
        <taxon>Agaricineae</taxon>
        <taxon>Psathyrellaceae</taxon>
        <taxon>Ephemerocybe</taxon>
    </lineage>
</organism>
<name>A0A8H6MDI7_9AGAR</name>
<feature type="region of interest" description="Disordered" evidence="1">
    <location>
        <begin position="121"/>
        <end position="165"/>
    </location>
</feature>
<proteinExistence type="predicted"/>
<evidence type="ECO:0000313" key="3">
    <source>
        <dbReference type="Proteomes" id="UP000521943"/>
    </source>
</evidence>
<dbReference type="EMBL" id="JACGCI010000013">
    <property type="protein sequence ID" value="KAF6760067.1"/>
    <property type="molecule type" value="Genomic_DNA"/>
</dbReference>
<protein>
    <submittedName>
        <fullName evidence="2">Uncharacterized protein</fullName>
    </submittedName>
</protein>